<evidence type="ECO:0000313" key="3">
    <source>
        <dbReference type="Proteomes" id="UP000052023"/>
    </source>
</evidence>
<organism evidence="2 3">
    <name type="scientific">Bradyrhizobium retamae</name>
    <dbReference type="NCBI Taxonomy" id="1300035"/>
    <lineage>
        <taxon>Bacteria</taxon>
        <taxon>Pseudomonadati</taxon>
        <taxon>Pseudomonadota</taxon>
        <taxon>Alphaproteobacteria</taxon>
        <taxon>Hyphomicrobiales</taxon>
        <taxon>Nitrobacteraceae</taxon>
        <taxon>Bradyrhizobium</taxon>
    </lineage>
</organism>
<feature type="region of interest" description="Disordered" evidence="1">
    <location>
        <begin position="1"/>
        <end position="34"/>
    </location>
</feature>
<dbReference type="Proteomes" id="UP000052023">
    <property type="component" value="Unassembled WGS sequence"/>
</dbReference>
<comment type="caution">
    <text evidence="2">The sequence shown here is derived from an EMBL/GenBank/DDBJ whole genome shotgun (WGS) entry which is preliminary data.</text>
</comment>
<keyword evidence="3" id="KW-1185">Reference proteome</keyword>
<reference evidence="2 3" key="1">
    <citation type="submission" date="2014-03" db="EMBL/GenBank/DDBJ databases">
        <title>Bradyrhizobium valentinum sp. nov., isolated from effective nodules of Lupinus mariae-josephae, a lupine endemic of basic-lime soils in Eastern Spain.</title>
        <authorList>
            <person name="Duran D."/>
            <person name="Rey L."/>
            <person name="Navarro A."/>
            <person name="Busquets A."/>
            <person name="Imperial J."/>
            <person name="Ruiz-Argueso T."/>
        </authorList>
    </citation>
    <scope>NUCLEOTIDE SEQUENCE [LARGE SCALE GENOMIC DNA]</scope>
    <source>
        <strain evidence="2 3">Ro19</strain>
    </source>
</reference>
<protein>
    <submittedName>
        <fullName evidence="2">Uncharacterized protein</fullName>
    </submittedName>
</protein>
<dbReference type="EMBL" id="LLYA01000051">
    <property type="protein sequence ID" value="KRR29001.1"/>
    <property type="molecule type" value="Genomic_DNA"/>
</dbReference>
<evidence type="ECO:0000256" key="1">
    <source>
        <dbReference type="SAM" id="MobiDB-lite"/>
    </source>
</evidence>
<sequence>MPGSGYQHNRQPRPQPQMDLFGSDLPNGAVGAPAWPELPAEARAALTSLMTQLILDHAATTATPRAKEVGHDL</sequence>
<dbReference type="OrthoDB" id="8241126at2"/>
<accession>A0A0R3N9E7</accession>
<dbReference type="AlphaFoldDB" id="A0A0R3N9E7"/>
<gene>
    <name evidence="2" type="ORF">CQ13_39035</name>
</gene>
<proteinExistence type="predicted"/>
<name>A0A0R3N9E7_9BRAD</name>
<evidence type="ECO:0000313" key="2">
    <source>
        <dbReference type="EMBL" id="KRR29001.1"/>
    </source>
</evidence>